<dbReference type="STRING" id="118168.MC7420_6433"/>
<protein>
    <recommendedName>
        <fullName evidence="13">Circadian input-output histidine kinase CikA</fullName>
        <ecNumber evidence="4">2.7.13.3</ecNumber>
    </recommendedName>
</protein>
<comment type="subcellular location">
    <subcellularLocation>
        <location evidence="2">Membrane</location>
    </subcellularLocation>
</comment>
<comment type="catalytic activity">
    <reaction evidence="1">
        <text>ATP + protein L-histidine = ADP + protein N-phospho-L-histidine.</text>
        <dbReference type="EC" id="2.7.13.3"/>
    </reaction>
</comment>
<dbReference type="InterPro" id="IPR003661">
    <property type="entry name" value="HisK_dim/P_dom"/>
</dbReference>
<evidence type="ECO:0000259" key="18">
    <source>
        <dbReference type="PROSITE" id="PS50112"/>
    </source>
</evidence>
<dbReference type="SUPFAM" id="SSF47384">
    <property type="entry name" value="Homodimeric domain of signal transducing histidine kinase"/>
    <property type="match status" value="1"/>
</dbReference>
<dbReference type="Proteomes" id="UP000003835">
    <property type="component" value="Unassembled WGS sequence"/>
</dbReference>
<accession>B4VQP7</accession>
<dbReference type="CDD" id="cd00130">
    <property type="entry name" value="PAS"/>
    <property type="match status" value="1"/>
</dbReference>
<dbReference type="GO" id="GO:0000155">
    <property type="term" value="F:phosphorelay sensor kinase activity"/>
    <property type="evidence" value="ECO:0007669"/>
    <property type="project" value="InterPro"/>
</dbReference>
<dbReference type="PRINTS" id="PR00344">
    <property type="entry name" value="BCTRLSENSOR"/>
</dbReference>
<dbReference type="InterPro" id="IPR000700">
    <property type="entry name" value="PAS-assoc_C"/>
</dbReference>
<keyword evidence="5 14" id="KW-0597">Phosphoprotein</keyword>
<dbReference type="Gene3D" id="1.10.287.130">
    <property type="match status" value="1"/>
</dbReference>
<feature type="domain" description="Histidine kinase" evidence="16">
    <location>
        <begin position="611"/>
        <end position="845"/>
    </location>
</feature>
<dbReference type="InterPro" id="IPR004358">
    <property type="entry name" value="Sig_transdc_His_kin-like_C"/>
</dbReference>
<dbReference type="PROSITE" id="PS50110">
    <property type="entry name" value="RESPONSE_REGULATORY"/>
    <property type="match status" value="2"/>
</dbReference>
<feature type="coiled-coil region" evidence="15">
    <location>
        <begin position="584"/>
        <end position="611"/>
    </location>
</feature>
<evidence type="ECO:0000256" key="13">
    <source>
        <dbReference type="ARBA" id="ARBA00074306"/>
    </source>
</evidence>
<evidence type="ECO:0000256" key="4">
    <source>
        <dbReference type="ARBA" id="ARBA00012438"/>
    </source>
</evidence>
<organism evidence="20 21">
    <name type="scientific">Coleofasciculus chthonoplastes PCC 7420</name>
    <dbReference type="NCBI Taxonomy" id="118168"/>
    <lineage>
        <taxon>Bacteria</taxon>
        <taxon>Bacillati</taxon>
        <taxon>Cyanobacteriota</taxon>
        <taxon>Cyanophyceae</taxon>
        <taxon>Coleofasciculales</taxon>
        <taxon>Coleofasciculaceae</taxon>
        <taxon>Coleofasciculus</taxon>
    </lineage>
</organism>
<dbReference type="HOGENOM" id="CLU_000445_114_10_3"/>
<feature type="domain" description="PAS" evidence="18">
    <location>
        <begin position="469"/>
        <end position="538"/>
    </location>
</feature>
<keyword evidence="15" id="KW-0175">Coiled coil</keyword>
<evidence type="ECO:0000256" key="11">
    <source>
        <dbReference type="ARBA" id="ARBA00023136"/>
    </source>
</evidence>
<dbReference type="PROSITE" id="PS50109">
    <property type="entry name" value="HIS_KIN"/>
    <property type="match status" value="1"/>
</dbReference>
<dbReference type="Pfam" id="PF13426">
    <property type="entry name" value="PAS_9"/>
    <property type="match status" value="2"/>
</dbReference>
<dbReference type="Gene3D" id="3.30.450.20">
    <property type="entry name" value="PAS domain"/>
    <property type="match status" value="3"/>
</dbReference>
<evidence type="ECO:0000256" key="2">
    <source>
        <dbReference type="ARBA" id="ARBA00004370"/>
    </source>
</evidence>
<dbReference type="InterPro" id="IPR005467">
    <property type="entry name" value="His_kinase_dom"/>
</dbReference>
<dbReference type="eggNOG" id="COG4191">
    <property type="taxonomic scope" value="Bacteria"/>
</dbReference>
<dbReference type="CDD" id="cd00082">
    <property type="entry name" value="HisKA"/>
    <property type="match status" value="1"/>
</dbReference>
<dbReference type="SUPFAM" id="SSF52172">
    <property type="entry name" value="CheY-like"/>
    <property type="match status" value="2"/>
</dbReference>
<keyword evidence="21" id="KW-1185">Reference proteome</keyword>
<evidence type="ECO:0000256" key="1">
    <source>
        <dbReference type="ARBA" id="ARBA00000085"/>
    </source>
</evidence>
<dbReference type="Pfam" id="PF00512">
    <property type="entry name" value="HisKA"/>
    <property type="match status" value="1"/>
</dbReference>
<evidence type="ECO:0000256" key="8">
    <source>
        <dbReference type="ARBA" id="ARBA00022777"/>
    </source>
</evidence>
<dbReference type="InterPro" id="IPR001789">
    <property type="entry name" value="Sig_transdc_resp-reg_receiver"/>
</dbReference>
<evidence type="ECO:0000256" key="14">
    <source>
        <dbReference type="PROSITE-ProRule" id="PRU00169"/>
    </source>
</evidence>
<dbReference type="PANTHER" id="PTHR43047:SF72">
    <property type="entry name" value="OSMOSENSING HISTIDINE PROTEIN KINASE SLN1"/>
    <property type="match status" value="1"/>
</dbReference>
<dbReference type="eggNOG" id="COG0745">
    <property type="taxonomic scope" value="Bacteria"/>
</dbReference>
<name>B4VQP7_9CYAN</name>
<dbReference type="PROSITE" id="PS50113">
    <property type="entry name" value="PAC"/>
    <property type="match status" value="2"/>
</dbReference>
<keyword evidence="12" id="KW-0131">Cell cycle</keyword>
<dbReference type="InterPro" id="IPR011006">
    <property type="entry name" value="CheY-like_superfamily"/>
</dbReference>
<evidence type="ECO:0000259" key="16">
    <source>
        <dbReference type="PROSITE" id="PS50109"/>
    </source>
</evidence>
<dbReference type="SMART" id="SM00387">
    <property type="entry name" value="HATPase_c"/>
    <property type="match status" value="1"/>
</dbReference>
<evidence type="ECO:0000256" key="6">
    <source>
        <dbReference type="ARBA" id="ARBA00022679"/>
    </source>
</evidence>
<feature type="modified residue" description="4-aspartylphosphate" evidence="14">
    <location>
        <position position="920"/>
    </location>
</feature>
<dbReference type="GO" id="GO:0005886">
    <property type="term" value="C:plasma membrane"/>
    <property type="evidence" value="ECO:0007669"/>
    <property type="project" value="TreeGrafter"/>
</dbReference>
<dbReference type="eggNOG" id="COG3706">
    <property type="taxonomic scope" value="Bacteria"/>
</dbReference>
<dbReference type="EMBL" id="DS989848">
    <property type="protein sequence ID" value="EDX75778.1"/>
    <property type="molecule type" value="Genomic_DNA"/>
</dbReference>
<dbReference type="Pfam" id="PF02518">
    <property type="entry name" value="HATPase_c"/>
    <property type="match status" value="1"/>
</dbReference>
<keyword evidence="11" id="KW-0472">Membrane</keyword>
<evidence type="ECO:0000256" key="5">
    <source>
        <dbReference type="ARBA" id="ARBA00022553"/>
    </source>
</evidence>
<dbReference type="SMART" id="SM00091">
    <property type="entry name" value="PAS"/>
    <property type="match status" value="3"/>
</dbReference>
<feature type="modified residue" description="4-aspartylphosphate" evidence="14">
    <location>
        <position position="63"/>
    </location>
</feature>
<dbReference type="Gene3D" id="3.30.565.10">
    <property type="entry name" value="Histidine kinase-like ATPase, C-terminal domain"/>
    <property type="match status" value="1"/>
</dbReference>
<dbReference type="GO" id="GO:0009927">
    <property type="term" value="F:histidine phosphotransfer kinase activity"/>
    <property type="evidence" value="ECO:0007669"/>
    <property type="project" value="TreeGrafter"/>
</dbReference>
<dbReference type="Pfam" id="PF00072">
    <property type="entry name" value="Response_reg"/>
    <property type="match status" value="2"/>
</dbReference>
<dbReference type="InterPro" id="IPR013656">
    <property type="entry name" value="PAS_4"/>
</dbReference>
<feature type="coiled-coil region" evidence="15">
    <location>
        <begin position="300"/>
        <end position="352"/>
    </location>
</feature>
<evidence type="ECO:0000256" key="7">
    <source>
        <dbReference type="ARBA" id="ARBA00022741"/>
    </source>
</evidence>
<reference evidence="20 21" key="1">
    <citation type="submission" date="2008-07" db="EMBL/GenBank/DDBJ databases">
        <authorList>
            <person name="Tandeau de Marsac N."/>
            <person name="Ferriera S."/>
            <person name="Johnson J."/>
            <person name="Kravitz S."/>
            <person name="Beeson K."/>
            <person name="Sutton G."/>
            <person name="Rogers Y.-H."/>
            <person name="Friedman R."/>
            <person name="Frazier M."/>
            <person name="Venter J.C."/>
        </authorList>
    </citation>
    <scope>NUCLEOTIDE SEQUENCE [LARGE SCALE GENOMIC DNA]</scope>
    <source>
        <strain evidence="20 21">PCC 7420</strain>
    </source>
</reference>
<dbReference type="EC" id="2.7.13.3" evidence="4"/>
<dbReference type="SUPFAM" id="SSF55785">
    <property type="entry name" value="PYP-like sensor domain (PAS domain)"/>
    <property type="match status" value="3"/>
</dbReference>
<dbReference type="InterPro" id="IPR000014">
    <property type="entry name" value="PAS"/>
</dbReference>
<feature type="domain" description="Response regulatory" evidence="17">
    <location>
        <begin position="871"/>
        <end position="987"/>
    </location>
</feature>
<dbReference type="AlphaFoldDB" id="B4VQP7"/>
<dbReference type="PROSITE" id="PS50112">
    <property type="entry name" value="PAS"/>
    <property type="match status" value="2"/>
</dbReference>
<evidence type="ECO:0000256" key="12">
    <source>
        <dbReference type="ARBA" id="ARBA00023306"/>
    </source>
</evidence>
<dbReference type="SMART" id="SM00388">
    <property type="entry name" value="HisKA"/>
    <property type="match status" value="1"/>
</dbReference>
<dbReference type="InterPro" id="IPR035965">
    <property type="entry name" value="PAS-like_dom_sf"/>
</dbReference>
<dbReference type="Pfam" id="PF08448">
    <property type="entry name" value="PAS_4"/>
    <property type="match status" value="1"/>
</dbReference>
<feature type="domain" description="PAC" evidence="19">
    <location>
        <begin position="257"/>
        <end position="309"/>
    </location>
</feature>
<evidence type="ECO:0000256" key="10">
    <source>
        <dbReference type="ARBA" id="ARBA00023012"/>
    </source>
</evidence>
<proteinExistence type="inferred from homology"/>
<dbReference type="RefSeq" id="WP_006100916.1">
    <property type="nucleotide sequence ID" value="NZ_DS989848.1"/>
</dbReference>
<dbReference type="Gene3D" id="3.40.50.2300">
    <property type="match status" value="2"/>
</dbReference>
<dbReference type="SMART" id="SM00086">
    <property type="entry name" value="PAC"/>
    <property type="match status" value="3"/>
</dbReference>
<evidence type="ECO:0000256" key="9">
    <source>
        <dbReference type="ARBA" id="ARBA00022840"/>
    </source>
</evidence>
<dbReference type="InterPro" id="IPR036097">
    <property type="entry name" value="HisK_dim/P_sf"/>
</dbReference>
<feature type="domain" description="PAS" evidence="18">
    <location>
        <begin position="178"/>
        <end position="214"/>
    </location>
</feature>
<feature type="domain" description="Response regulatory" evidence="17">
    <location>
        <begin position="11"/>
        <end position="130"/>
    </location>
</feature>
<sequence length="1082" mass="122934">MNILPNIKPIKILIIAAYSDNYQTINKYLSSSEYSHIHAENLEQALSIIDTDTDSIPDLILIDLNHSEINISEPIKKLQKVTRLNDVPIIVSITHNLITELNSLLAAGANDYLITPFTQAELLARIQTQLHFHKLNAENLRLKQENTDLKILLETSTEHGDLVFEQLHDQAEEAVRESEHRLAQFLEAVPVGVLVVEASGKLYFMNQQAKQILAQDLDPNLHTDQLCSTYQLYRADTNQLYPLDRLPIARSLQGETVTVDDLEVRHANQRIPLEMQTMPIYDEQGTLLYGISVFKDITARKRTEKILTEYNQTLEQAVRDRTQELETKNQQLHQEIEERKLLEQKLRTSEGKMRAVFEAMPDIILIIDPQTNDIQVAPTRPTRDIEKSIPLINQTIEQFLDSDNTQSWFQQIHQVIETQEPIHFDYSLNDADQRVWFTASIAPLPNNSVIWVARNITDRKRTQFALYQSEEKFARAFRSSPSAMTITRLSDGCHIDVNDSFCQFTGYSAPEIIGRTALDLNLWVNQKDRNRMLKAISNKGIIRNYEFEFRTKSGDIRTALLSAEQINLDEQTCLIAVSQDISDRKQVEFALQRAKDTAEQANRAKSQFLSNMSHELRTPLNAIIGFAQLLGRDSSLTQEHHDHIGIICRSGEHLLSLINNVLQLSKVEAGQVKLNCYSFDLYGMLQVLEEMFKLQAENKGLQLVVDYDEALPRYVETDEGKLRQVLINLVNNAIKFTSQGGVTLRVKAVQGEMGESTRHPTFNTLPIPQKLRFEIEDTGLGIASEEIESLFEAFVQTEAGRKSLEGTGLGLPISQQFVRLMGGEIHVSSRLNQGSIFTFDIDVNRVEGIELETQSATPRVVGLVPGQPNYRILVVDDRLESRLLLVKLLTTVGFSVREAVNGQDAIAIWTSWEPHLIWMDMRMPVMDGYEATKHIKGHLKGQATVVLALTASAFEEERSLVLSAGCDDFVRKPFREDVIFNKIAHYLGVQYVYEQPTASTALEDENLASNQPLTAQALTIMPKEWIHELYQAADSIDNERIFQLIEQIPPTHTAIAQAITDMVNNFRCDQIIDLIEEQMKEF</sequence>
<keyword evidence="8" id="KW-0418">Kinase</keyword>
<keyword evidence="9" id="KW-0067">ATP-binding</keyword>
<evidence type="ECO:0000256" key="3">
    <source>
        <dbReference type="ARBA" id="ARBA00006402"/>
    </source>
</evidence>
<dbReference type="OrthoDB" id="415806at2"/>
<feature type="domain" description="PAC" evidence="19">
    <location>
        <begin position="543"/>
        <end position="593"/>
    </location>
</feature>
<dbReference type="GO" id="GO:0005524">
    <property type="term" value="F:ATP binding"/>
    <property type="evidence" value="ECO:0007669"/>
    <property type="project" value="UniProtKB-KW"/>
</dbReference>
<dbReference type="eggNOG" id="COG5002">
    <property type="taxonomic scope" value="Bacteria"/>
</dbReference>
<dbReference type="NCBIfam" id="TIGR00229">
    <property type="entry name" value="sensory_box"/>
    <property type="match status" value="2"/>
</dbReference>
<dbReference type="InterPro" id="IPR001610">
    <property type="entry name" value="PAC"/>
</dbReference>
<evidence type="ECO:0000259" key="17">
    <source>
        <dbReference type="PROSITE" id="PS50110"/>
    </source>
</evidence>
<dbReference type="SMART" id="SM00448">
    <property type="entry name" value="REC"/>
    <property type="match status" value="2"/>
</dbReference>
<dbReference type="SUPFAM" id="SSF55874">
    <property type="entry name" value="ATPase domain of HSP90 chaperone/DNA topoisomerase II/histidine kinase"/>
    <property type="match status" value="1"/>
</dbReference>
<dbReference type="FunFam" id="3.30.565.10:FF:000010">
    <property type="entry name" value="Sensor histidine kinase RcsC"/>
    <property type="match status" value="1"/>
</dbReference>
<dbReference type="InterPro" id="IPR003594">
    <property type="entry name" value="HATPase_dom"/>
</dbReference>
<evidence type="ECO:0000313" key="20">
    <source>
        <dbReference type="EMBL" id="EDX75778.1"/>
    </source>
</evidence>
<dbReference type="FunFam" id="1.10.287.130:FF:000038">
    <property type="entry name" value="Sensory transduction histidine kinase"/>
    <property type="match status" value="1"/>
</dbReference>
<dbReference type="CDD" id="cd17546">
    <property type="entry name" value="REC_hyHK_CKI1_RcsC-like"/>
    <property type="match status" value="1"/>
</dbReference>
<keyword evidence="10" id="KW-0902">Two-component regulatory system</keyword>
<keyword evidence="7" id="KW-0547">Nucleotide-binding</keyword>
<dbReference type="InterPro" id="IPR036890">
    <property type="entry name" value="HATPase_C_sf"/>
</dbReference>
<dbReference type="CDD" id="cd16922">
    <property type="entry name" value="HATPase_EvgS-ArcB-TorS-like"/>
    <property type="match status" value="1"/>
</dbReference>
<comment type="similarity">
    <text evidence="3">In the N-terminal section; belongs to the phytochrome family.</text>
</comment>
<gene>
    <name evidence="20" type="ORF">MC7420_6433</name>
</gene>
<evidence type="ECO:0000259" key="19">
    <source>
        <dbReference type="PROSITE" id="PS50113"/>
    </source>
</evidence>
<evidence type="ECO:0000256" key="15">
    <source>
        <dbReference type="SAM" id="Coils"/>
    </source>
</evidence>
<keyword evidence="6" id="KW-0808">Transferase</keyword>
<dbReference type="PANTHER" id="PTHR43047">
    <property type="entry name" value="TWO-COMPONENT HISTIDINE PROTEIN KINASE"/>
    <property type="match status" value="1"/>
</dbReference>
<evidence type="ECO:0000313" key="21">
    <source>
        <dbReference type="Proteomes" id="UP000003835"/>
    </source>
</evidence>